<organism evidence="1 2">
    <name type="scientific">Desmophyllum pertusum</name>
    <dbReference type="NCBI Taxonomy" id="174260"/>
    <lineage>
        <taxon>Eukaryota</taxon>
        <taxon>Metazoa</taxon>
        <taxon>Cnidaria</taxon>
        <taxon>Anthozoa</taxon>
        <taxon>Hexacorallia</taxon>
        <taxon>Scleractinia</taxon>
        <taxon>Caryophylliina</taxon>
        <taxon>Caryophylliidae</taxon>
        <taxon>Desmophyllum</taxon>
    </lineage>
</organism>
<protein>
    <submittedName>
        <fullName evidence="1">Positive regulation of protein sumoylation</fullName>
        <ecNumber evidence="1">5.3.3.8</ecNumber>
    </submittedName>
</protein>
<dbReference type="AlphaFoldDB" id="A0A9W9YGB3"/>
<comment type="caution">
    <text evidence="1">The sequence shown here is derived from an EMBL/GenBank/DDBJ whole genome shotgun (WGS) entry which is preliminary data.</text>
</comment>
<name>A0A9W9YGB3_9CNID</name>
<dbReference type="EC" id="5.3.3.8" evidence="1"/>
<proteinExistence type="predicted"/>
<dbReference type="OrthoDB" id="434126at2759"/>
<dbReference type="InterPro" id="IPR001753">
    <property type="entry name" value="Enoyl-CoA_hydra/iso"/>
</dbReference>
<evidence type="ECO:0000313" key="2">
    <source>
        <dbReference type="Proteomes" id="UP001163046"/>
    </source>
</evidence>
<accession>A0A9W9YGB3</accession>
<dbReference type="Gene3D" id="3.90.226.10">
    <property type="entry name" value="2-enoyl-CoA Hydratase, Chain A, domain 1"/>
    <property type="match status" value="1"/>
</dbReference>
<dbReference type="EMBL" id="MU827778">
    <property type="protein sequence ID" value="KAJ7340274.1"/>
    <property type="molecule type" value="Genomic_DNA"/>
</dbReference>
<reference evidence="1" key="1">
    <citation type="submission" date="2023-01" db="EMBL/GenBank/DDBJ databases">
        <title>Genome assembly of the deep-sea coral Lophelia pertusa.</title>
        <authorList>
            <person name="Herrera S."/>
            <person name="Cordes E."/>
        </authorList>
    </citation>
    <scope>NUCLEOTIDE SEQUENCE</scope>
    <source>
        <strain evidence="1">USNM1676648</strain>
        <tissue evidence="1">Polyp</tissue>
    </source>
</reference>
<gene>
    <name evidence="1" type="primary">RASD2</name>
    <name evidence="1" type="ORF">OS493_003006</name>
</gene>
<sequence length="56" mass="6303">MVNVIGHSCSEKAILSNKRYTSEEALSIGMVDKVVPKDKVMEETKSELEKWVKYSG</sequence>
<keyword evidence="2" id="KW-1185">Reference proteome</keyword>
<keyword evidence="1" id="KW-0413">Isomerase</keyword>
<evidence type="ECO:0000313" key="1">
    <source>
        <dbReference type="EMBL" id="KAJ7340274.1"/>
    </source>
</evidence>
<dbReference type="Pfam" id="PF00378">
    <property type="entry name" value="ECH_1"/>
    <property type="match status" value="1"/>
</dbReference>
<dbReference type="SUPFAM" id="SSF52096">
    <property type="entry name" value="ClpP/crotonase"/>
    <property type="match status" value="1"/>
</dbReference>
<dbReference type="InterPro" id="IPR029045">
    <property type="entry name" value="ClpP/crotonase-like_dom_sf"/>
</dbReference>
<dbReference type="GO" id="GO:0004165">
    <property type="term" value="F:delta(3)-delta(2)-enoyl-CoA isomerase activity"/>
    <property type="evidence" value="ECO:0007669"/>
    <property type="project" value="UniProtKB-EC"/>
</dbReference>
<dbReference type="Proteomes" id="UP001163046">
    <property type="component" value="Unassembled WGS sequence"/>
</dbReference>